<feature type="repeat" description="Lumazine-binding" evidence="11">
    <location>
        <begin position="97"/>
        <end position="193"/>
    </location>
</feature>
<evidence type="ECO:0000256" key="11">
    <source>
        <dbReference type="PROSITE-ProRule" id="PRU00524"/>
    </source>
</evidence>
<evidence type="ECO:0000256" key="4">
    <source>
        <dbReference type="ARBA" id="ARBA00011233"/>
    </source>
</evidence>
<reference evidence="13 14" key="1">
    <citation type="submission" date="2016-10" db="EMBL/GenBank/DDBJ databases">
        <authorList>
            <person name="de Groot N.N."/>
        </authorList>
    </citation>
    <scope>NUCLEOTIDE SEQUENCE [LARGE SCALE GENOMIC DNA]</scope>
    <source>
        <strain evidence="13 14">D15d</strain>
    </source>
</reference>
<dbReference type="Pfam" id="PF00677">
    <property type="entry name" value="Lum_binding"/>
    <property type="match status" value="2"/>
</dbReference>
<evidence type="ECO:0000313" key="13">
    <source>
        <dbReference type="EMBL" id="SEF80669.1"/>
    </source>
</evidence>
<dbReference type="FunFam" id="2.40.30.20:FF:000003">
    <property type="entry name" value="Riboflavin synthase, alpha subunit"/>
    <property type="match status" value="1"/>
</dbReference>
<protein>
    <recommendedName>
        <fullName evidence="6 10">Riboflavin synthase</fullName>
        <ecNumber evidence="5 10">2.5.1.9</ecNumber>
    </recommendedName>
</protein>
<feature type="domain" description="Lumazine-binding" evidence="12">
    <location>
        <begin position="97"/>
        <end position="193"/>
    </location>
</feature>
<dbReference type="Proteomes" id="UP000236726">
    <property type="component" value="Unassembled WGS sequence"/>
</dbReference>
<dbReference type="NCBIfam" id="NF006767">
    <property type="entry name" value="PRK09289.1"/>
    <property type="match status" value="1"/>
</dbReference>
<gene>
    <name evidence="13" type="ORF">SAMN05216537_10939</name>
</gene>
<dbReference type="NCBIfam" id="TIGR00187">
    <property type="entry name" value="ribE"/>
    <property type="match status" value="1"/>
</dbReference>
<dbReference type="EMBL" id="FNUL01000009">
    <property type="protein sequence ID" value="SEF80669.1"/>
    <property type="molecule type" value="Genomic_DNA"/>
</dbReference>
<comment type="function">
    <text evidence="2">Catalyzes the dismutation of two molecules of 6,7-dimethyl-8-ribityllumazine, resulting in the formation of riboflavin and 5-amino-6-(D-ribitylamino)uracil.</text>
</comment>
<dbReference type="InterPro" id="IPR017938">
    <property type="entry name" value="Riboflavin_synthase-like_b-brl"/>
</dbReference>
<keyword evidence="7" id="KW-0686">Riboflavin biosynthesis</keyword>
<dbReference type="PANTHER" id="PTHR21098">
    <property type="entry name" value="RIBOFLAVIN SYNTHASE ALPHA CHAIN"/>
    <property type="match status" value="1"/>
</dbReference>
<keyword evidence="14" id="KW-1185">Reference proteome</keyword>
<sequence length="218" mass="23658">MFTGIIEEIGHVAAIKKGVKSVVLTIKAKKVLEDAKLGDSIAVNGVCLTVTNLAKDVFMADVMHETMNRSSLSKLKVGDELNLERAMLAGGRFGGHIVSGHIDGLGIIAEIKKDDNAYWYKIKTSEEILRGIVMKGSICIDGISLTVADLDNTSFSVSIIPHTRANTILLKKQLGDCVNLENDIVGKYIEKFCGFNIDKDNKANNGISMETLMLNGFL</sequence>
<dbReference type="PROSITE" id="PS51177">
    <property type="entry name" value="LUMAZINE_BIND"/>
    <property type="match status" value="2"/>
</dbReference>
<feature type="repeat" description="Lumazine-binding" evidence="11">
    <location>
        <begin position="1"/>
        <end position="96"/>
    </location>
</feature>
<comment type="pathway">
    <text evidence="3">Cofactor biosynthesis; riboflavin biosynthesis; riboflavin from 2-hydroxy-3-oxobutyl phosphate and 5-amino-6-(D-ribitylamino)uracil: step 2/2.</text>
</comment>
<name>A0A1H5V003_9FIRM</name>
<organism evidence="13 14">
    <name type="scientific">Lachnospira multipara</name>
    <dbReference type="NCBI Taxonomy" id="28051"/>
    <lineage>
        <taxon>Bacteria</taxon>
        <taxon>Bacillati</taxon>
        <taxon>Bacillota</taxon>
        <taxon>Clostridia</taxon>
        <taxon>Lachnospirales</taxon>
        <taxon>Lachnospiraceae</taxon>
        <taxon>Lachnospira</taxon>
    </lineage>
</organism>
<dbReference type="InterPro" id="IPR023366">
    <property type="entry name" value="ATP_synth_asu-like_sf"/>
</dbReference>
<evidence type="ECO:0000256" key="2">
    <source>
        <dbReference type="ARBA" id="ARBA00002803"/>
    </source>
</evidence>
<proteinExistence type="predicted"/>
<evidence type="ECO:0000256" key="3">
    <source>
        <dbReference type="ARBA" id="ARBA00004887"/>
    </source>
</evidence>
<dbReference type="AlphaFoldDB" id="A0A1H5V003"/>
<evidence type="ECO:0000256" key="9">
    <source>
        <dbReference type="ARBA" id="ARBA00022737"/>
    </source>
</evidence>
<keyword evidence="9" id="KW-0677">Repeat</keyword>
<keyword evidence="8" id="KW-0808">Transferase</keyword>
<dbReference type="GO" id="GO:0004746">
    <property type="term" value="F:riboflavin synthase activity"/>
    <property type="evidence" value="ECO:0007669"/>
    <property type="project" value="UniProtKB-UniRule"/>
</dbReference>
<dbReference type="GO" id="GO:0009231">
    <property type="term" value="P:riboflavin biosynthetic process"/>
    <property type="evidence" value="ECO:0007669"/>
    <property type="project" value="UniProtKB-KW"/>
</dbReference>
<evidence type="ECO:0000256" key="5">
    <source>
        <dbReference type="ARBA" id="ARBA00012827"/>
    </source>
</evidence>
<evidence type="ECO:0000259" key="12">
    <source>
        <dbReference type="PROSITE" id="PS51177"/>
    </source>
</evidence>
<evidence type="ECO:0000256" key="6">
    <source>
        <dbReference type="ARBA" id="ARBA00013950"/>
    </source>
</evidence>
<dbReference type="Gene3D" id="2.40.30.20">
    <property type="match status" value="2"/>
</dbReference>
<comment type="subunit">
    <text evidence="4">Homotrimer.</text>
</comment>
<feature type="domain" description="Lumazine-binding" evidence="12">
    <location>
        <begin position="1"/>
        <end position="96"/>
    </location>
</feature>
<dbReference type="EC" id="2.5.1.9" evidence="5 10"/>
<comment type="catalytic activity">
    <reaction evidence="1">
        <text>2 6,7-dimethyl-8-(1-D-ribityl)lumazine + H(+) = 5-amino-6-(D-ribitylamino)uracil + riboflavin</text>
        <dbReference type="Rhea" id="RHEA:20772"/>
        <dbReference type="ChEBI" id="CHEBI:15378"/>
        <dbReference type="ChEBI" id="CHEBI:15934"/>
        <dbReference type="ChEBI" id="CHEBI:57986"/>
        <dbReference type="ChEBI" id="CHEBI:58201"/>
        <dbReference type="EC" id="2.5.1.9"/>
    </reaction>
</comment>
<evidence type="ECO:0000256" key="1">
    <source>
        <dbReference type="ARBA" id="ARBA00000968"/>
    </source>
</evidence>
<dbReference type="PANTHER" id="PTHR21098:SF12">
    <property type="entry name" value="RIBOFLAVIN SYNTHASE"/>
    <property type="match status" value="1"/>
</dbReference>
<dbReference type="SUPFAM" id="SSF63380">
    <property type="entry name" value="Riboflavin synthase domain-like"/>
    <property type="match status" value="2"/>
</dbReference>
<dbReference type="InterPro" id="IPR026017">
    <property type="entry name" value="Lumazine-bd_dom"/>
</dbReference>
<dbReference type="InterPro" id="IPR001783">
    <property type="entry name" value="Lumazine-bd"/>
</dbReference>
<dbReference type="NCBIfam" id="NF009566">
    <property type="entry name" value="PRK13020.1"/>
    <property type="match status" value="1"/>
</dbReference>
<evidence type="ECO:0000256" key="10">
    <source>
        <dbReference type="NCBIfam" id="TIGR00187"/>
    </source>
</evidence>
<dbReference type="FunFam" id="2.40.30.20:FF:000004">
    <property type="entry name" value="Riboflavin synthase, alpha subunit"/>
    <property type="match status" value="1"/>
</dbReference>
<evidence type="ECO:0000256" key="7">
    <source>
        <dbReference type="ARBA" id="ARBA00022619"/>
    </source>
</evidence>
<evidence type="ECO:0000256" key="8">
    <source>
        <dbReference type="ARBA" id="ARBA00022679"/>
    </source>
</evidence>
<dbReference type="PIRSF" id="PIRSF000498">
    <property type="entry name" value="Riboflavin_syn_A"/>
    <property type="match status" value="1"/>
</dbReference>
<evidence type="ECO:0000313" key="14">
    <source>
        <dbReference type="Proteomes" id="UP000236726"/>
    </source>
</evidence>
<accession>A0A1H5V003</accession>
<dbReference type="RefSeq" id="WP_103952901.1">
    <property type="nucleotide sequence ID" value="NZ_FNUL01000009.1"/>
</dbReference>
<dbReference type="CDD" id="cd00402">
    <property type="entry name" value="Riboflavin_synthase_like"/>
    <property type="match status" value="1"/>
</dbReference>